<evidence type="ECO:0000259" key="1">
    <source>
        <dbReference type="Pfam" id="PF11955"/>
    </source>
</evidence>
<dbReference type="GO" id="GO:0003723">
    <property type="term" value="F:RNA binding"/>
    <property type="evidence" value="ECO:0007669"/>
    <property type="project" value="InterPro"/>
</dbReference>
<dbReference type="PANTHER" id="PTHR31476">
    <property type="entry name" value="PROTEIN WHAT'S THIS FACTOR 1 HOMOLOG, CHLOROPLASTIC"/>
    <property type="match status" value="1"/>
</dbReference>
<evidence type="ECO:0000313" key="2">
    <source>
        <dbReference type="EMBL" id="KAH7365247.1"/>
    </source>
</evidence>
<dbReference type="PANTHER" id="PTHR31476:SF4">
    <property type="entry name" value="PROTEIN WHAT'S THIS FACTOR 1 HOMOLOG, CHLOROPLASTIC"/>
    <property type="match status" value="1"/>
</dbReference>
<dbReference type="OMA" id="QEPEMVI"/>
<evidence type="ECO:0000313" key="3">
    <source>
        <dbReference type="Proteomes" id="UP000825935"/>
    </source>
</evidence>
<feature type="domain" description="PORR" evidence="1">
    <location>
        <begin position="33"/>
        <end position="359"/>
    </location>
</feature>
<protein>
    <recommendedName>
        <fullName evidence="1">PORR domain-containing protein</fullName>
    </recommendedName>
</protein>
<dbReference type="OrthoDB" id="1929112at2759"/>
<organism evidence="2 3">
    <name type="scientific">Ceratopteris richardii</name>
    <name type="common">Triangle waterfern</name>
    <dbReference type="NCBI Taxonomy" id="49495"/>
    <lineage>
        <taxon>Eukaryota</taxon>
        <taxon>Viridiplantae</taxon>
        <taxon>Streptophyta</taxon>
        <taxon>Embryophyta</taxon>
        <taxon>Tracheophyta</taxon>
        <taxon>Polypodiopsida</taxon>
        <taxon>Polypodiidae</taxon>
        <taxon>Polypodiales</taxon>
        <taxon>Pteridineae</taxon>
        <taxon>Pteridaceae</taxon>
        <taxon>Parkerioideae</taxon>
        <taxon>Ceratopteris</taxon>
    </lineage>
</organism>
<accession>A0A8T2SPZ3</accession>
<gene>
    <name evidence="2" type="ORF">KP509_18G016900</name>
</gene>
<dbReference type="Proteomes" id="UP000825935">
    <property type="component" value="Chromosome 18"/>
</dbReference>
<dbReference type="Pfam" id="PF11955">
    <property type="entry name" value="PORR"/>
    <property type="match status" value="1"/>
</dbReference>
<dbReference type="InterPro" id="IPR021099">
    <property type="entry name" value="PORR_domain"/>
</dbReference>
<sequence length="483" mass="56061">MVQVRRWSSRRWHQLIQIRGMSRNIPGMTPRTREKDFEKLVENDKAYKKVMALKSLLVKEPENVLSFAELGRLRTRVGLPVKTHLLNLISRYTGVFALYRDEYTYLWCGFSPIAQILVDQERSLVHSYESIAVQKIRKLLMMSVDHRIRVPKIAHLRRDLGLPLDFSDRMIFSYPEYFKVVEEKYRNEDGPVIVLTSWDPSLAVTSLEVRAKASSEFNSYGEPLFKMSFPKGLKLSTNQKESLEKFQERVFISPYTDIKDFSTNTPEFEKHQIAILHEILSMTLEKKLVFDHLTHFQKEYRLPKSLLSMVLRHNYIFYISRKGGRFVIFLKEAYKDGHLIEKNEWNIIKENFMILMDNRKLKESELSKAANERPLKVENDGNVKNVKDEEDEDIDALMLLCHKIKKNADNFMPNADNKNVVLPDMIDEGFEGSNVGPADPIHVSDMLDCSCTNDNASRGPKEWDFLVTTSDDDDDADGCSSDS</sequence>
<keyword evidence="3" id="KW-1185">Reference proteome</keyword>
<comment type="caution">
    <text evidence="2">The sequence shown here is derived from an EMBL/GenBank/DDBJ whole genome shotgun (WGS) entry which is preliminary data.</text>
</comment>
<dbReference type="InterPro" id="IPR045040">
    <property type="entry name" value="PORR_fam"/>
</dbReference>
<reference evidence="2" key="1">
    <citation type="submission" date="2021-08" db="EMBL/GenBank/DDBJ databases">
        <title>WGS assembly of Ceratopteris richardii.</title>
        <authorList>
            <person name="Marchant D.B."/>
            <person name="Chen G."/>
            <person name="Jenkins J."/>
            <person name="Shu S."/>
            <person name="Leebens-Mack J."/>
            <person name="Grimwood J."/>
            <person name="Schmutz J."/>
            <person name="Soltis P."/>
            <person name="Soltis D."/>
            <person name="Chen Z.-H."/>
        </authorList>
    </citation>
    <scope>NUCLEOTIDE SEQUENCE</scope>
    <source>
        <strain evidence="2">Whitten #5841</strain>
        <tissue evidence="2">Leaf</tissue>
    </source>
</reference>
<dbReference type="AlphaFoldDB" id="A0A8T2SPZ3"/>
<name>A0A8T2SPZ3_CERRI</name>
<proteinExistence type="predicted"/>
<dbReference type="EMBL" id="CM035423">
    <property type="protein sequence ID" value="KAH7365247.1"/>
    <property type="molecule type" value="Genomic_DNA"/>
</dbReference>